<dbReference type="CDD" id="cd05288">
    <property type="entry name" value="PGDH"/>
    <property type="match status" value="1"/>
</dbReference>
<evidence type="ECO:0000313" key="3">
    <source>
        <dbReference type="EMBL" id="MEU8135147.1"/>
    </source>
</evidence>
<feature type="domain" description="Enoyl reductase (ER)" evidence="2">
    <location>
        <begin position="20"/>
        <end position="339"/>
    </location>
</feature>
<dbReference type="Gene3D" id="3.90.180.10">
    <property type="entry name" value="Medium-chain alcohol dehydrogenases, catalytic domain"/>
    <property type="match status" value="1"/>
</dbReference>
<proteinExistence type="predicted"/>
<protein>
    <submittedName>
        <fullName evidence="3">NADP-dependent oxidoreductase</fullName>
    </submittedName>
</protein>
<dbReference type="InterPro" id="IPR013149">
    <property type="entry name" value="ADH-like_C"/>
</dbReference>
<dbReference type="InterPro" id="IPR045010">
    <property type="entry name" value="MDR_fam"/>
</dbReference>
<keyword evidence="4" id="KW-1185">Reference proteome</keyword>
<name>A0ABV3DI72_9ACTN</name>
<accession>A0ABV3DI72</accession>
<dbReference type="Pfam" id="PF00107">
    <property type="entry name" value="ADH_zinc_N"/>
    <property type="match status" value="1"/>
</dbReference>
<dbReference type="InterPro" id="IPR041694">
    <property type="entry name" value="ADH_N_2"/>
</dbReference>
<keyword evidence="1" id="KW-0560">Oxidoreductase</keyword>
<reference evidence="3 4" key="1">
    <citation type="submission" date="2024-06" db="EMBL/GenBank/DDBJ databases">
        <title>The Natural Products Discovery Center: Release of the First 8490 Sequenced Strains for Exploring Actinobacteria Biosynthetic Diversity.</title>
        <authorList>
            <person name="Kalkreuter E."/>
            <person name="Kautsar S.A."/>
            <person name="Yang D."/>
            <person name="Bader C.D."/>
            <person name="Teijaro C.N."/>
            <person name="Fluegel L."/>
            <person name="Davis C.M."/>
            <person name="Simpson J.R."/>
            <person name="Lauterbach L."/>
            <person name="Steele A.D."/>
            <person name="Gui C."/>
            <person name="Meng S."/>
            <person name="Li G."/>
            <person name="Viehrig K."/>
            <person name="Ye F."/>
            <person name="Su P."/>
            <person name="Kiefer A.F."/>
            <person name="Nichols A."/>
            <person name="Cepeda A.J."/>
            <person name="Yan W."/>
            <person name="Fan B."/>
            <person name="Jiang Y."/>
            <person name="Adhikari A."/>
            <person name="Zheng C.-J."/>
            <person name="Schuster L."/>
            <person name="Cowan T.M."/>
            <person name="Smanski M.J."/>
            <person name="Chevrette M.G."/>
            <person name="De Carvalho L.P.S."/>
            <person name="Shen B."/>
        </authorList>
    </citation>
    <scope>NUCLEOTIDE SEQUENCE [LARGE SCALE GENOMIC DNA]</scope>
    <source>
        <strain evidence="3 4">NPDC048946</strain>
    </source>
</reference>
<dbReference type="PANTHER" id="PTHR43205:SF7">
    <property type="entry name" value="PROSTAGLANDIN REDUCTASE 1"/>
    <property type="match status" value="1"/>
</dbReference>
<dbReference type="PANTHER" id="PTHR43205">
    <property type="entry name" value="PROSTAGLANDIN REDUCTASE"/>
    <property type="match status" value="1"/>
</dbReference>
<comment type="caution">
    <text evidence="3">The sequence shown here is derived from an EMBL/GenBank/DDBJ whole genome shotgun (WGS) entry which is preliminary data.</text>
</comment>
<dbReference type="Pfam" id="PF16884">
    <property type="entry name" value="ADH_N_2"/>
    <property type="match status" value="1"/>
</dbReference>
<dbReference type="InterPro" id="IPR020843">
    <property type="entry name" value="ER"/>
</dbReference>
<dbReference type="Proteomes" id="UP001551482">
    <property type="component" value="Unassembled WGS sequence"/>
</dbReference>
<dbReference type="InterPro" id="IPR011032">
    <property type="entry name" value="GroES-like_sf"/>
</dbReference>
<sequence>MASSQPRSSREVRLVRQPQGLPVVEDLAVADVPLRGPGAGEVLVKNRHFLVFPGLRTLMGDETDGVPLPPLRAGDTLFGPAVGEVVSVGAGVALRPGELVVHLDGWREFALLPAERCAPAGESLPDPVAHLSTGSAAYGALTRLAPVREGDTVFVSGAAGATGVLAGQIARLLGAGRVVGSTGSAAKAARLREEFGFDAVVVRGSGPFARLLAEAAPDGLDVVVDTVGGEQLTAAVANVRSGARIALVGALAGQLSGDRAGGSAPAEVDSYRLVVQGVTVRGYRGADHPDVPAEWERQFGQWLREDRIRFPYATVAGIDRAPSALQELIEGRHFGTVVVAL</sequence>
<evidence type="ECO:0000259" key="2">
    <source>
        <dbReference type="SMART" id="SM00829"/>
    </source>
</evidence>
<evidence type="ECO:0000313" key="4">
    <source>
        <dbReference type="Proteomes" id="UP001551482"/>
    </source>
</evidence>
<dbReference type="SMART" id="SM00829">
    <property type="entry name" value="PKS_ER"/>
    <property type="match status" value="1"/>
</dbReference>
<dbReference type="Gene3D" id="3.40.50.720">
    <property type="entry name" value="NAD(P)-binding Rossmann-like Domain"/>
    <property type="match status" value="1"/>
</dbReference>
<dbReference type="SUPFAM" id="SSF50129">
    <property type="entry name" value="GroES-like"/>
    <property type="match status" value="1"/>
</dbReference>
<evidence type="ECO:0000256" key="1">
    <source>
        <dbReference type="ARBA" id="ARBA00023002"/>
    </source>
</evidence>
<dbReference type="InterPro" id="IPR036291">
    <property type="entry name" value="NAD(P)-bd_dom_sf"/>
</dbReference>
<dbReference type="EMBL" id="JBEZFP010000037">
    <property type="protein sequence ID" value="MEU8135147.1"/>
    <property type="molecule type" value="Genomic_DNA"/>
</dbReference>
<dbReference type="RefSeq" id="WP_358354539.1">
    <property type="nucleotide sequence ID" value="NZ_JBEZFP010000037.1"/>
</dbReference>
<organism evidence="3 4">
    <name type="scientific">Streptodolium elevatio</name>
    <dbReference type="NCBI Taxonomy" id="3157996"/>
    <lineage>
        <taxon>Bacteria</taxon>
        <taxon>Bacillati</taxon>
        <taxon>Actinomycetota</taxon>
        <taxon>Actinomycetes</taxon>
        <taxon>Kitasatosporales</taxon>
        <taxon>Streptomycetaceae</taxon>
        <taxon>Streptodolium</taxon>
    </lineage>
</organism>
<gene>
    <name evidence="3" type="ORF">AB0C36_16715</name>
</gene>
<dbReference type="SUPFAM" id="SSF51735">
    <property type="entry name" value="NAD(P)-binding Rossmann-fold domains"/>
    <property type="match status" value="1"/>
</dbReference>